<dbReference type="PANTHER" id="PTHR11040">
    <property type="entry name" value="ZINC/IRON TRANSPORTER"/>
    <property type="match status" value="1"/>
</dbReference>
<dbReference type="Proteomes" id="UP000570595">
    <property type="component" value="Unassembled WGS sequence"/>
</dbReference>
<accession>A0A7J6MZG0</accession>
<comment type="subcellular location">
    <subcellularLocation>
        <location evidence="1">Membrane</location>
        <topology evidence="1">Multi-pass membrane protein</topology>
    </subcellularLocation>
</comment>
<sequence length="310" mass="32376">MVLQSPNIGLAIGLTCAAGSASLIGCLIAFLPQAQDNRFLAGCLSLSAGVMVFVSLVEILTEATNLLHEGGLEEDYAFMAGVGVFFSGCLLTLVLDLLSDYVMKRKGLSSSPRAQMDITEDHDGVGEAAAAFRELASRRNGTGDLEEGFSDAKPDAKLRLLKTGVFTAVAICLHNFPEGIVSFLGTLEDPSVGVSLAFAIGVHNIPEGIAVAAPVLKATGSKLQAFLWTLLSAIAEPLGGVLAWLILGDILGPSAIGCMLGVTAGIMTYIAVLKLQTYAILYDPSNKWAGNGFLLGMAIMALSLVLFRIP</sequence>
<dbReference type="Proteomes" id="UP000572268">
    <property type="component" value="Unassembled WGS sequence"/>
</dbReference>
<dbReference type="EMBL" id="JABANN010000001">
    <property type="protein sequence ID" value="KAF4676590.1"/>
    <property type="molecule type" value="Genomic_DNA"/>
</dbReference>
<keyword evidence="2 5" id="KW-0812">Transmembrane</keyword>
<feature type="transmembrane region" description="Helical" evidence="5">
    <location>
        <begin position="225"/>
        <end position="247"/>
    </location>
</feature>
<name>A0A7J6MZG0_PEROL</name>
<evidence type="ECO:0000256" key="1">
    <source>
        <dbReference type="ARBA" id="ARBA00004141"/>
    </source>
</evidence>
<organism evidence="7 9">
    <name type="scientific">Perkinsus olseni</name>
    <name type="common">Perkinsus atlanticus</name>
    <dbReference type="NCBI Taxonomy" id="32597"/>
    <lineage>
        <taxon>Eukaryota</taxon>
        <taxon>Sar</taxon>
        <taxon>Alveolata</taxon>
        <taxon>Perkinsozoa</taxon>
        <taxon>Perkinsea</taxon>
        <taxon>Perkinsida</taxon>
        <taxon>Perkinsidae</taxon>
        <taxon>Perkinsus</taxon>
    </lineage>
</organism>
<dbReference type="InterPro" id="IPR003689">
    <property type="entry name" value="ZIP"/>
</dbReference>
<dbReference type="NCBIfam" id="NF003243">
    <property type="entry name" value="PRK04201.1"/>
    <property type="match status" value="1"/>
</dbReference>
<feature type="transmembrane region" description="Helical" evidence="5">
    <location>
        <begin position="39"/>
        <end position="57"/>
    </location>
</feature>
<feature type="transmembrane region" description="Helical" evidence="5">
    <location>
        <begin position="77"/>
        <end position="98"/>
    </location>
</feature>
<dbReference type="PANTHER" id="PTHR11040:SF205">
    <property type="entry name" value="ZINC TRANSPORTER ZUPT"/>
    <property type="match status" value="1"/>
</dbReference>
<keyword evidence="3 5" id="KW-1133">Transmembrane helix</keyword>
<feature type="transmembrane region" description="Helical" evidence="5">
    <location>
        <begin position="12"/>
        <end position="32"/>
    </location>
</feature>
<evidence type="ECO:0000256" key="5">
    <source>
        <dbReference type="SAM" id="Phobius"/>
    </source>
</evidence>
<dbReference type="GO" id="GO:0005385">
    <property type="term" value="F:zinc ion transmembrane transporter activity"/>
    <property type="evidence" value="ECO:0007669"/>
    <property type="project" value="TreeGrafter"/>
</dbReference>
<evidence type="ECO:0000313" key="7">
    <source>
        <dbReference type="EMBL" id="KAF4676590.1"/>
    </source>
</evidence>
<comment type="caution">
    <text evidence="7">The sequence shown here is derived from an EMBL/GenBank/DDBJ whole genome shotgun (WGS) entry which is preliminary data.</text>
</comment>
<evidence type="ECO:0000313" key="9">
    <source>
        <dbReference type="Proteomes" id="UP000572268"/>
    </source>
</evidence>
<protein>
    <submittedName>
        <fullName evidence="7">Zinc transporter</fullName>
    </submittedName>
</protein>
<evidence type="ECO:0000256" key="4">
    <source>
        <dbReference type="ARBA" id="ARBA00023136"/>
    </source>
</evidence>
<proteinExistence type="predicted"/>
<evidence type="ECO:0000313" key="8">
    <source>
        <dbReference type="Proteomes" id="UP000570595"/>
    </source>
</evidence>
<dbReference type="AlphaFoldDB" id="A0A7J6MZG0"/>
<dbReference type="OrthoDB" id="262547at2759"/>
<evidence type="ECO:0000256" key="3">
    <source>
        <dbReference type="ARBA" id="ARBA00022989"/>
    </source>
</evidence>
<reference evidence="8 9" key="1">
    <citation type="submission" date="2020-04" db="EMBL/GenBank/DDBJ databases">
        <title>Perkinsus olseni comparative genomics.</title>
        <authorList>
            <person name="Bogema D.R."/>
        </authorList>
    </citation>
    <scope>NUCLEOTIDE SEQUENCE [LARGE SCALE GENOMIC DNA]</scope>
    <source>
        <strain evidence="6">ATCC PRA-179</strain>
        <strain evidence="7">ATCC PRA-31</strain>
    </source>
</reference>
<feature type="transmembrane region" description="Helical" evidence="5">
    <location>
        <begin position="288"/>
        <end position="309"/>
    </location>
</feature>
<evidence type="ECO:0000256" key="2">
    <source>
        <dbReference type="ARBA" id="ARBA00022692"/>
    </source>
</evidence>
<gene>
    <name evidence="7" type="primary">ZRT3_2</name>
    <name evidence="6" type="synonym">ZRT3_3</name>
    <name evidence="7" type="ORF">FOL46_000053</name>
    <name evidence="6" type="ORF">FOZ61_005383</name>
</gene>
<dbReference type="EMBL" id="JABAHT010000003">
    <property type="protein sequence ID" value="KAF4671160.1"/>
    <property type="molecule type" value="Genomic_DNA"/>
</dbReference>
<dbReference type="Pfam" id="PF02535">
    <property type="entry name" value="Zip"/>
    <property type="match status" value="1"/>
</dbReference>
<evidence type="ECO:0000313" key="6">
    <source>
        <dbReference type="EMBL" id="KAF4671160.1"/>
    </source>
</evidence>
<keyword evidence="4 5" id="KW-0472">Membrane</keyword>
<dbReference type="GO" id="GO:0016020">
    <property type="term" value="C:membrane"/>
    <property type="evidence" value="ECO:0007669"/>
    <property type="project" value="UniProtKB-SubCell"/>
</dbReference>
<feature type="transmembrane region" description="Helical" evidence="5">
    <location>
        <begin position="253"/>
        <end position="276"/>
    </location>
</feature>